<feature type="binding site" evidence="13">
    <location>
        <position position="248"/>
    </location>
    <ligand>
        <name>Zn(2+)</name>
        <dbReference type="ChEBI" id="CHEBI:29105"/>
    </ligand>
</feature>
<gene>
    <name evidence="13 15" type="primary">cysS</name>
    <name evidence="15" type="ORF">GCM10007043_19350</name>
</gene>
<keyword evidence="10 13" id="KW-0648">Protein biosynthesis</keyword>
<dbReference type="SMART" id="SM00840">
    <property type="entry name" value="DALR_2"/>
    <property type="match status" value="1"/>
</dbReference>
<feature type="short sequence motif" description="'HIGH' region" evidence="13">
    <location>
        <begin position="40"/>
        <end position="50"/>
    </location>
</feature>
<dbReference type="GO" id="GO:0005829">
    <property type="term" value="C:cytosol"/>
    <property type="evidence" value="ECO:0007669"/>
    <property type="project" value="TreeGrafter"/>
</dbReference>
<dbReference type="HAMAP" id="MF_00041">
    <property type="entry name" value="Cys_tRNA_synth"/>
    <property type="match status" value="1"/>
</dbReference>
<evidence type="ECO:0000256" key="1">
    <source>
        <dbReference type="ARBA" id="ARBA00004496"/>
    </source>
</evidence>
<dbReference type="CDD" id="cd00672">
    <property type="entry name" value="CysRS_core"/>
    <property type="match status" value="1"/>
</dbReference>
<dbReference type="InterPro" id="IPR014729">
    <property type="entry name" value="Rossmann-like_a/b/a_fold"/>
</dbReference>
<dbReference type="Pfam" id="PF23493">
    <property type="entry name" value="CysS_C"/>
    <property type="match status" value="1"/>
</dbReference>
<keyword evidence="4 13" id="KW-0963">Cytoplasm</keyword>
<dbReference type="PRINTS" id="PR00983">
    <property type="entry name" value="TRNASYNTHCYS"/>
</dbReference>
<evidence type="ECO:0000256" key="12">
    <source>
        <dbReference type="ARBA" id="ARBA00047398"/>
    </source>
</evidence>
<feature type="domain" description="Cysteinyl-tRNA synthetase class Ia DALR" evidence="14">
    <location>
        <begin position="362"/>
        <end position="428"/>
    </location>
</feature>
<keyword evidence="8 13" id="KW-0862">Zinc</keyword>
<evidence type="ECO:0000256" key="6">
    <source>
        <dbReference type="ARBA" id="ARBA00022723"/>
    </source>
</evidence>
<evidence type="ECO:0000256" key="11">
    <source>
        <dbReference type="ARBA" id="ARBA00023146"/>
    </source>
</evidence>
<dbReference type="SUPFAM" id="SSF52374">
    <property type="entry name" value="Nucleotidylyl transferase"/>
    <property type="match status" value="1"/>
</dbReference>
<name>A0A8J3BCT3_9BACI</name>
<evidence type="ECO:0000256" key="13">
    <source>
        <dbReference type="HAMAP-Rule" id="MF_00041"/>
    </source>
</evidence>
<dbReference type="Pfam" id="PF01406">
    <property type="entry name" value="tRNA-synt_1e"/>
    <property type="match status" value="1"/>
</dbReference>
<protein>
    <recommendedName>
        <fullName evidence="13">Cysteine--tRNA ligase</fullName>
        <ecNumber evidence="13">6.1.1.16</ecNumber>
    </recommendedName>
    <alternativeName>
        <fullName evidence="13">Cysteinyl-tRNA synthetase</fullName>
        <shortName evidence="13">CysRS</shortName>
    </alternativeName>
</protein>
<dbReference type="GO" id="GO:0004817">
    <property type="term" value="F:cysteine-tRNA ligase activity"/>
    <property type="evidence" value="ECO:0007669"/>
    <property type="project" value="UniProtKB-UniRule"/>
</dbReference>
<accession>A0A8J3BCT3</accession>
<evidence type="ECO:0000256" key="5">
    <source>
        <dbReference type="ARBA" id="ARBA00022598"/>
    </source>
</evidence>
<dbReference type="Gene3D" id="3.40.50.620">
    <property type="entry name" value="HUPs"/>
    <property type="match status" value="1"/>
</dbReference>
<dbReference type="AlphaFoldDB" id="A0A8J3BCT3"/>
<evidence type="ECO:0000313" key="15">
    <source>
        <dbReference type="EMBL" id="GGK05446.1"/>
    </source>
</evidence>
<dbReference type="NCBIfam" id="TIGR00435">
    <property type="entry name" value="cysS"/>
    <property type="match status" value="1"/>
</dbReference>
<dbReference type="Proteomes" id="UP000637720">
    <property type="component" value="Unassembled WGS sequence"/>
</dbReference>
<feature type="binding site" evidence="13">
    <location>
        <position position="38"/>
    </location>
    <ligand>
        <name>Zn(2+)</name>
        <dbReference type="ChEBI" id="CHEBI:29105"/>
    </ligand>
</feature>
<comment type="similarity">
    <text evidence="2 13">Belongs to the class-I aminoacyl-tRNA synthetase family.</text>
</comment>
<comment type="subcellular location">
    <subcellularLocation>
        <location evidence="1 13">Cytoplasm</location>
    </subcellularLocation>
</comment>
<evidence type="ECO:0000256" key="2">
    <source>
        <dbReference type="ARBA" id="ARBA00005594"/>
    </source>
</evidence>
<evidence type="ECO:0000259" key="14">
    <source>
        <dbReference type="SMART" id="SM00840"/>
    </source>
</evidence>
<comment type="catalytic activity">
    <reaction evidence="12 13">
        <text>tRNA(Cys) + L-cysteine + ATP = L-cysteinyl-tRNA(Cys) + AMP + diphosphate</text>
        <dbReference type="Rhea" id="RHEA:17773"/>
        <dbReference type="Rhea" id="RHEA-COMP:9661"/>
        <dbReference type="Rhea" id="RHEA-COMP:9679"/>
        <dbReference type="ChEBI" id="CHEBI:30616"/>
        <dbReference type="ChEBI" id="CHEBI:33019"/>
        <dbReference type="ChEBI" id="CHEBI:35235"/>
        <dbReference type="ChEBI" id="CHEBI:78442"/>
        <dbReference type="ChEBI" id="CHEBI:78517"/>
        <dbReference type="ChEBI" id="CHEBI:456215"/>
        <dbReference type="EC" id="6.1.1.16"/>
    </reaction>
</comment>
<dbReference type="InterPro" id="IPR056411">
    <property type="entry name" value="CysS_C"/>
</dbReference>
<dbReference type="PANTHER" id="PTHR10890:SF3">
    <property type="entry name" value="CYSTEINE--TRNA LIGASE, CYTOPLASMIC"/>
    <property type="match status" value="1"/>
</dbReference>
<dbReference type="EC" id="6.1.1.16" evidence="13"/>
<dbReference type="PANTHER" id="PTHR10890">
    <property type="entry name" value="CYSTEINYL-TRNA SYNTHETASE"/>
    <property type="match status" value="1"/>
</dbReference>
<dbReference type="SUPFAM" id="SSF47323">
    <property type="entry name" value="Anticodon-binding domain of a subclass of class I aminoacyl-tRNA synthetases"/>
    <property type="match status" value="1"/>
</dbReference>
<evidence type="ECO:0000313" key="16">
    <source>
        <dbReference type="Proteomes" id="UP000637720"/>
    </source>
</evidence>
<evidence type="ECO:0000256" key="8">
    <source>
        <dbReference type="ARBA" id="ARBA00022833"/>
    </source>
</evidence>
<dbReference type="InterPro" id="IPR024909">
    <property type="entry name" value="Cys-tRNA/MSH_ligase"/>
</dbReference>
<keyword evidence="9 13" id="KW-0067">ATP-binding</keyword>
<feature type="binding site" evidence="13">
    <location>
        <position position="219"/>
    </location>
    <ligand>
        <name>Zn(2+)</name>
        <dbReference type="ChEBI" id="CHEBI:29105"/>
    </ligand>
</feature>
<dbReference type="GO" id="GO:0006423">
    <property type="term" value="P:cysteinyl-tRNA aminoacylation"/>
    <property type="evidence" value="ECO:0007669"/>
    <property type="project" value="UniProtKB-UniRule"/>
</dbReference>
<reference evidence="15" key="2">
    <citation type="submission" date="2020-09" db="EMBL/GenBank/DDBJ databases">
        <authorList>
            <person name="Sun Q."/>
            <person name="Ohkuma M."/>
        </authorList>
    </citation>
    <scope>NUCLEOTIDE SEQUENCE</scope>
    <source>
        <strain evidence="15">JCM 14719</strain>
    </source>
</reference>
<dbReference type="InterPro" id="IPR015273">
    <property type="entry name" value="Cys-tRNA-synt_Ia_DALR"/>
</dbReference>
<keyword evidence="5 13" id="KW-0436">Ligase</keyword>
<dbReference type="GO" id="GO:0008270">
    <property type="term" value="F:zinc ion binding"/>
    <property type="evidence" value="ECO:0007669"/>
    <property type="project" value="UniProtKB-UniRule"/>
</dbReference>
<dbReference type="GO" id="GO:0005524">
    <property type="term" value="F:ATP binding"/>
    <property type="evidence" value="ECO:0007669"/>
    <property type="project" value="UniProtKB-UniRule"/>
</dbReference>
<keyword evidence="13" id="KW-0597">Phosphoprotein</keyword>
<keyword evidence="6 13" id="KW-0479">Metal-binding</keyword>
<keyword evidence="11 13" id="KW-0030">Aminoacyl-tRNA synthetase</keyword>
<dbReference type="EMBL" id="BMOF01000046">
    <property type="protein sequence ID" value="GGK05446.1"/>
    <property type="molecule type" value="Genomic_DNA"/>
</dbReference>
<dbReference type="Gene3D" id="1.20.120.1910">
    <property type="entry name" value="Cysteine-tRNA ligase, C-terminal anti-codon recognition domain"/>
    <property type="match status" value="1"/>
</dbReference>
<feature type="binding site" evidence="13">
    <location>
        <position position="279"/>
    </location>
    <ligand>
        <name>ATP</name>
        <dbReference type="ChEBI" id="CHEBI:30616"/>
    </ligand>
</feature>
<evidence type="ECO:0000256" key="10">
    <source>
        <dbReference type="ARBA" id="ARBA00022917"/>
    </source>
</evidence>
<sequence>MTPLKALPQPNLRVYNTLTRQKEPFVPLVPGEVRMYTCGPTVYNYIHIGNARAAVVFDVVRRYLAYRGFRVTYVQNFTDVDDKLINAAREMGLSVPEVAERFIAAYREDVRALGVRDPDVAPRVTEHIPEIIAFIQELIDKGLAYEADGDVYFRTARFPEYGKLSHQPLDELMAGARVEVNEKKENPLDFALWKKAKAPDEIAWDSPWGRGRPGWHIECSAMSRKYLGDSFDIHAGGQDLIFPHHENEIAQSEGLTGKPMARYWLHNGFVNIKGEKMSKSLGNVLLVRELRRQHDPMALRFFLLSVHYRNPINFSEELLAQAEAGLARLRTAVENLRFALGGAKEGAAEPDVMAVVDGLRARFVAEMDDDFNTANAITVLFDAAREANQYVRREAAVRGSVQAFLDLFAELAEEVLGLAFTPQPDASGEDAAFVAEVERLIAERQEARKRKDWATADAIRDRLNRMGVIVEDTPQGVRWRRK</sequence>
<dbReference type="InterPro" id="IPR009080">
    <property type="entry name" value="tRNAsynth_Ia_anticodon-bd"/>
</dbReference>
<evidence type="ECO:0000256" key="4">
    <source>
        <dbReference type="ARBA" id="ARBA00022490"/>
    </source>
</evidence>
<keyword evidence="7 13" id="KW-0547">Nucleotide-binding</keyword>
<feature type="modified residue" description="Phosphoserine" evidence="13">
    <location>
        <position position="280"/>
    </location>
</feature>
<reference evidence="15" key="1">
    <citation type="journal article" date="2014" name="Int. J. Syst. Evol. Microbiol.">
        <title>Complete genome sequence of Corynebacterium casei LMG S-19264T (=DSM 44701T), isolated from a smear-ripened cheese.</title>
        <authorList>
            <consortium name="US DOE Joint Genome Institute (JGI-PGF)"/>
            <person name="Walter F."/>
            <person name="Albersmeier A."/>
            <person name="Kalinowski J."/>
            <person name="Ruckert C."/>
        </authorList>
    </citation>
    <scope>NUCLEOTIDE SEQUENCE</scope>
    <source>
        <strain evidence="15">JCM 14719</strain>
    </source>
</reference>
<evidence type="ECO:0000256" key="3">
    <source>
        <dbReference type="ARBA" id="ARBA00011245"/>
    </source>
</evidence>
<feature type="short sequence motif" description="'KMSKS' region" evidence="13">
    <location>
        <begin position="276"/>
        <end position="280"/>
    </location>
</feature>
<comment type="subunit">
    <text evidence="3 13">Monomer.</text>
</comment>
<dbReference type="RefSeq" id="WP_054671781.1">
    <property type="nucleotide sequence ID" value="NZ_BMOF01000046.1"/>
</dbReference>
<evidence type="ECO:0000256" key="9">
    <source>
        <dbReference type="ARBA" id="ARBA00022840"/>
    </source>
</evidence>
<comment type="cofactor">
    <cofactor evidence="13">
        <name>Zn(2+)</name>
        <dbReference type="ChEBI" id="CHEBI:29105"/>
    </cofactor>
    <text evidence="13">Binds 1 zinc ion per subunit.</text>
</comment>
<comment type="caution">
    <text evidence="15">The sequence shown here is derived from an EMBL/GenBank/DDBJ whole genome shotgun (WGS) entry which is preliminary data.</text>
</comment>
<dbReference type="Pfam" id="PF09190">
    <property type="entry name" value="DALR_2"/>
    <property type="match status" value="1"/>
</dbReference>
<dbReference type="FunFam" id="3.40.50.620:FF:000009">
    <property type="entry name" value="Cysteine--tRNA ligase"/>
    <property type="match status" value="1"/>
</dbReference>
<keyword evidence="16" id="KW-1185">Reference proteome</keyword>
<organism evidence="15 16">
    <name type="scientific">Calditerricola satsumensis</name>
    <dbReference type="NCBI Taxonomy" id="373054"/>
    <lineage>
        <taxon>Bacteria</taxon>
        <taxon>Bacillati</taxon>
        <taxon>Bacillota</taxon>
        <taxon>Bacilli</taxon>
        <taxon>Bacillales</taxon>
        <taxon>Bacillaceae</taxon>
        <taxon>Calditerricola</taxon>
    </lineage>
</organism>
<evidence type="ECO:0000256" key="7">
    <source>
        <dbReference type="ARBA" id="ARBA00022741"/>
    </source>
</evidence>
<proteinExistence type="inferred from homology"/>
<dbReference type="InterPro" id="IPR032678">
    <property type="entry name" value="tRNA-synt_1_cat_dom"/>
</dbReference>
<dbReference type="InterPro" id="IPR015803">
    <property type="entry name" value="Cys-tRNA-ligase"/>
</dbReference>
<feature type="binding site" evidence="13">
    <location>
        <position position="244"/>
    </location>
    <ligand>
        <name>Zn(2+)</name>
        <dbReference type="ChEBI" id="CHEBI:29105"/>
    </ligand>
</feature>